<name>A0A9D1VVJ9_9FIRM</name>
<reference evidence="2" key="2">
    <citation type="submission" date="2021-04" db="EMBL/GenBank/DDBJ databases">
        <authorList>
            <person name="Gilroy R."/>
        </authorList>
    </citation>
    <scope>NUCLEOTIDE SEQUENCE</scope>
    <source>
        <strain evidence="2">ChiSjej5B23-15282</strain>
    </source>
</reference>
<evidence type="ECO:0000313" key="2">
    <source>
        <dbReference type="EMBL" id="HIX47583.1"/>
    </source>
</evidence>
<comment type="caution">
    <text evidence="2">The sequence shown here is derived from an EMBL/GenBank/DDBJ whole genome shotgun (WGS) entry which is preliminary data.</text>
</comment>
<organism evidence="2 3">
    <name type="scientific">Candidatus Mediterraneibacter caccavium</name>
    <dbReference type="NCBI Taxonomy" id="2838661"/>
    <lineage>
        <taxon>Bacteria</taxon>
        <taxon>Bacillati</taxon>
        <taxon>Bacillota</taxon>
        <taxon>Clostridia</taxon>
        <taxon>Lachnospirales</taxon>
        <taxon>Lachnospiraceae</taxon>
        <taxon>Mediterraneibacter</taxon>
    </lineage>
</organism>
<dbReference type="Pfam" id="PF18975">
    <property type="entry name" value="DUF5711"/>
    <property type="match status" value="1"/>
</dbReference>
<reference evidence="2" key="1">
    <citation type="journal article" date="2021" name="PeerJ">
        <title>Extensive microbial diversity within the chicken gut microbiome revealed by metagenomics and culture.</title>
        <authorList>
            <person name="Gilroy R."/>
            <person name="Ravi A."/>
            <person name="Getino M."/>
            <person name="Pursley I."/>
            <person name="Horton D.L."/>
            <person name="Alikhan N.F."/>
            <person name="Baker D."/>
            <person name="Gharbi K."/>
            <person name="Hall N."/>
            <person name="Watson M."/>
            <person name="Adriaenssens E.M."/>
            <person name="Foster-Nyarko E."/>
            <person name="Jarju S."/>
            <person name="Secka A."/>
            <person name="Antonio M."/>
            <person name="Oren A."/>
            <person name="Chaudhuri R.R."/>
            <person name="La Ragione R."/>
            <person name="Hildebrand F."/>
            <person name="Pallen M.J."/>
        </authorList>
    </citation>
    <scope>NUCLEOTIDE SEQUENCE</scope>
    <source>
        <strain evidence="2">ChiSjej5B23-15282</strain>
    </source>
</reference>
<dbReference type="EMBL" id="DXFA01000016">
    <property type="protein sequence ID" value="HIX47583.1"/>
    <property type="molecule type" value="Genomic_DNA"/>
</dbReference>
<protein>
    <submittedName>
        <fullName evidence="2">Uncharacterized protein</fullName>
    </submittedName>
</protein>
<keyword evidence="1" id="KW-0812">Transmembrane</keyword>
<gene>
    <name evidence="2" type="ORF">H9981_00950</name>
</gene>
<evidence type="ECO:0000256" key="1">
    <source>
        <dbReference type="SAM" id="Phobius"/>
    </source>
</evidence>
<keyword evidence="1" id="KW-1133">Transmembrane helix</keyword>
<dbReference type="AlphaFoldDB" id="A0A9D1VVJ9"/>
<feature type="transmembrane region" description="Helical" evidence="1">
    <location>
        <begin position="36"/>
        <end position="54"/>
    </location>
</feature>
<dbReference type="Proteomes" id="UP000824243">
    <property type="component" value="Unassembled WGS sequence"/>
</dbReference>
<proteinExistence type="predicted"/>
<dbReference type="SUPFAM" id="SSF50969">
    <property type="entry name" value="YVTN repeat-like/Quinoprotein amine dehydrogenase"/>
    <property type="match status" value="1"/>
</dbReference>
<keyword evidence="1" id="KW-0472">Membrane</keyword>
<sequence length="398" mass="44772">MSQKKKTQFKILTPPEDLSEIKHKVRKFRVIKIKRILVPLVLIFLAVCGTYLLLDNQTYTRARTASEYPGGRTDSSSYAQFADGIVRYNRDGVVFLNRKNEEQWIQSAQLQDPIISVKDKVFAVADNGGNTILVFTEKGLKGEIETTLPIEKIAVSGQGIVTAILRNESSPKIISYDAVGNILVEQQVTMSTMGYPVAIEMSDDGNILAAGYLYMDAASVRSRVIYYNFGETGQEKQDNIVSSDDYDDTVMAEIFFMGDDRSVVVGDDRFVIYRGNDIPEKEKEIELGQEIRSVFHSDRYIGFILLNQEKSGYELCLYNRLGDQVIRREISGTYSNVKIDGDEVIMYDGSRCCIITAAGIKKFEGDISAEVLEIFKAPGINRYYVMSVDGLRVIYLTK</sequence>
<dbReference type="InterPro" id="IPR043765">
    <property type="entry name" value="DUF5711"/>
</dbReference>
<accession>A0A9D1VVJ9</accession>
<evidence type="ECO:0000313" key="3">
    <source>
        <dbReference type="Proteomes" id="UP000824243"/>
    </source>
</evidence>
<dbReference type="InterPro" id="IPR011044">
    <property type="entry name" value="Quino_amine_DH_bsu"/>
</dbReference>